<reference evidence="1 2" key="1">
    <citation type="submission" date="2019-01" db="EMBL/GenBank/DDBJ databases">
        <title>A draft genome assembly of the solar-powered sea slug Elysia chlorotica.</title>
        <authorList>
            <person name="Cai H."/>
            <person name="Li Q."/>
            <person name="Fang X."/>
            <person name="Li J."/>
            <person name="Curtis N.E."/>
            <person name="Altenburger A."/>
            <person name="Shibata T."/>
            <person name="Feng M."/>
            <person name="Maeda T."/>
            <person name="Schwartz J.A."/>
            <person name="Shigenobu S."/>
            <person name="Lundholm N."/>
            <person name="Nishiyama T."/>
            <person name="Yang H."/>
            <person name="Hasebe M."/>
            <person name="Li S."/>
            <person name="Pierce S.K."/>
            <person name="Wang J."/>
        </authorList>
    </citation>
    <scope>NUCLEOTIDE SEQUENCE [LARGE SCALE GENOMIC DNA]</scope>
    <source>
        <strain evidence="1">EC2010</strain>
        <tissue evidence="1">Whole organism of an adult</tissue>
    </source>
</reference>
<evidence type="ECO:0000313" key="1">
    <source>
        <dbReference type="EMBL" id="RUS74242.1"/>
    </source>
</evidence>
<dbReference type="EMBL" id="RQTK01000852">
    <property type="protein sequence ID" value="RUS74242.1"/>
    <property type="molecule type" value="Genomic_DNA"/>
</dbReference>
<organism evidence="1 2">
    <name type="scientific">Elysia chlorotica</name>
    <name type="common">Eastern emerald elysia</name>
    <name type="synonym">Sea slug</name>
    <dbReference type="NCBI Taxonomy" id="188477"/>
    <lineage>
        <taxon>Eukaryota</taxon>
        <taxon>Metazoa</taxon>
        <taxon>Spiralia</taxon>
        <taxon>Lophotrochozoa</taxon>
        <taxon>Mollusca</taxon>
        <taxon>Gastropoda</taxon>
        <taxon>Heterobranchia</taxon>
        <taxon>Euthyneura</taxon>
        <taxon>Panpulmonata</taxon>
        <taxon>Sacoglossa</taxon>
        <taxon>Placobranchoidea</taxon>
        <taxon>Plakobranchidae</taxon>
        <taxon>Elysia</taxon>
    </lineage>
</organism>
<dbReference type="Proteomes" id="UP000271974">
    <property type="component" value="Unassembled WGS sequence"/>
</dbReference>
<feature type="non-terminal residue" evidence="1">
    <location>
        <position position="362"/>
    </location>
</feature>
<accession>A0A3S0ZSK6</accession>
<comment type="caution">
    <text evidence="1">The sequence shown here is derived from an EMBL/GenBank/DDBJ whole genome shotgun (WGS) entry which is preliminary data.</text>
</comment>
<dbReference type="AlphaFoldDB" id="A0A3S0ZSK6"/>
<sequence length="362" mass="39418">LPIGGARRDSDAEALGVEGGADLHDVTVTDGLVLVDRRVPEKGIVLTVTKIKQHQINLTQLCYLLKALRGVLHHGVGLHLGHLGPHLGEVLDVRVLEEGHDATVLDRPVLNLRLLGQICHRLGGGGGICTPKHYGFYLDGRVDFLDGEEGGQVGCVRGDEDEGEEPPGAGQYTTWDGAWRGVRIAWGSSESQGAEDEPEGLPHRNFYVIPGHRRLFAADPLQGVEHHGHDDEGAERTDPHYRGERVQELKVGRFAARDAHQDRDVARLERLGEVHGLLSLGVDGQGRHRHCGVLVTELAYHAVPLPRGHLAPELAVVDQVDLVVEFQHPGNLVDEVDGEPLELVVAAAQHVVPLLHRERALL</sequence>
<name>A0A3S0ZSK6_ELYCH</name>
<evidence type="ECO:0000313" key="2">
    <source>
        <dbReference type="Proteomes" id="UP000271974"/>
    </source>
</evidence>
<feature type="non-terminal residue" evidence="1">
    <location>
        <position position="1"/>
    </location>
</feature>
<proteinExistence type="predicted"/>
<keyword evidence="2" id="KW-1185">Reference proteome</keyword>
<gene>
    <name evidence="1" type="ORF">EGW08_018010</name>
</gene>
<protein>
    <submittedName>
        <fullName evidence="1">Uncharacterized protein</fullName>
    </submittedName>
</protein>